<proteinExistence type="predicted"/>
<dbReference type="InterPro" id="IPR036691">
    <property type="entry name" value="Endo/exonu/phosph_ase_sf"/>
</dbReference>
<dbReference type="GO" id="GO:0004527">
    <property type="term" value="F:exonuclease activity"/>
    <property type="evidence" value="ECO:0007669"/>
    <property type="project" value="UniProtKB-KW"/>
</dbReference>
<dbReference type="InterPro" id="IPR051547">
    <property type="entry name" value="TDP2-like"/>
</dbReference>
<evidence type="ECO:0000256" key="1">
    <source>
        <dbReference type="ARBA" id="ARBA00001936"/>
    </source>
</evidence>
<evidence type="ECO:0000256" key="5">
    <source>
        <dbReference type="ARBA" id="ARBA00022763"/>
    </source>
</evidence>
<gene>
    <name evidence="10" type="ORF">HDA39_003912</name>
</gene>
<keyword evidence="4" id="KW-0479">Metal-binding</keyword>
<dbReference type="InterPro" id="IPR005135">
    <property type="entry name" value="Endo/exonuclease/phosphatase"/>
</dbReference>
<evidence type="ECO:0000256" key="8">
    <source>
        <dbReference type="ARBA" id="ARBA00023204"/>
    </source>
</evidence>
<evidence type="ECO:0000256" key="2">
    <source>
        <dbReference type="ARBA" id="ARBA00001946"/>
    </source>
</evidence>
<keyword evidence="8" id="KW-0234">DNA repair</keyword>
<dbReference type="Gene3D" id="3.60.10.10">
    <property type="entry name" value="Endonuclease/exonuclease/phosphatase"/>
    <property type="match status" value="1"/>
</dbReference>
<dbReference type="GO" id="GO:0046872">
    <property type="term" value="F:metal ion binding"/>
    <property type="evidence" value="ECO:0007669"/>
    <property type="project" value="UniProtKB-KW"/>
</dbReference>
<organism evidence="10 11">
    <name type="scientific">Kribbella italica</name>
    <dbReference type="NCBI Taxonomy" id="1540520"/>
    <lineage>
        <taxon>Bacteria</taxon>
        <taxon>Bacillati</taxon>
        <taxon>Actinomycetota</taxon>
        <taxon>Actinomycetes</taxon>
        <taxon>Propionibacteriales</taxon>
        <taxon>Kribbellaceae</taxon>
        <taxon>Kribbella</taxon>
    </lineage>
</organism>
<dbReference type="Proteomes" id="UP000549971">
    <property type="component" value="Unassembled WGS sequence"/>
</dbReference>
<dbReference type="AlphaFoldDB" id="A0A7W9J937"/>
<dbReference type="GO" id="GO:0006281">
    <property type="term" value="P:DNA repair"/>
    <property type="evidence" value="ECO:0007669"/>
    <property type="project" value="UniProtKB-KW"/>
</dbReference>
<dbReference type="GO" id="GO:0004519">
    <property type="term" value="F:endonuclease activity"/>
    <property type="evidence" value="ECO:0007669"/>
    <property type="project" value="UniProtKB-KW"/>
</dbReference>
<sequence length="263" mass="28912">MSSREQLTIATLNTRGTPLRGSQLADRYRAIGAYFDGSETAVVTFQEVHTYYHLRLLRTAMPSYAVSFQPSLAGPAGGVVTFVRRPAATRSYRRLPTGPGVPRWPRTKAHFKGVLLTRFDQVWIANTHLLANLDGDWSDASRFTPIHRAQLNALARVIASLEGPIVLCGDFNVARESTPYKEFLDRTGLVDAFGGECPPTFHAEYLGPGKSPHCIDFILTRGLEILTAEQILTDKLDLPQGPAYVSDHVGLCATTSAEGRQLE</sequence>
<keyword evidence="6 10" id="KW-0378">Hydrolase</keyword>
<keyword evidence="7" id="KW-0460">Magnesium</keyword>
<keyword evidence="10" id="KW-0255">Endonuclease</keyword>
<evidence type="ECO:0000259" key="9">
    <source>
        <dbReference type="Pfam" id="PF03372"/>
    </source>
</evidence>
<dbReference type="RefSeq" id="WP_238356093.1">
    <property type="nucleotide sequence ID" value="NZ_JACHMY010000001.1"/>
</dbReference>
<dbReference type="Pfam" id="PF03372">
    <property type="entry name" value="Exo_endo_phos"/>
    <property type="match status" value="1"/>
</dbReference>
<keyword evidence="10" id="KW-0269">Exonuclease</keyword>
<feature type="domain" description="Endonuclease/exonuclease/phosphatase" evidence="9">
    <location>
        <begin position="10"/>
        <end position="248"/>
    </location>
</feature>
<name>A0A7W9J937_9ACTN</name>
<evidence type="ECO:0000313" key="11">
    <source>
        <dbReference type="Proteomes" id="UP000549971"/>
    </source>
</evidence>
<keyword evidence="3" id="KW-0540">Nuclease</keyword>
<dbReference type="SUPFAM" id="SSF56219">
    <property type="entry name" value="DNase I-like"/>
    <property type="match status" value="1"/>
</dbReference>
<evidence type="ECO:0000256" key="6">
    <source>
        <dbReference type="ARBA" id="ARBA00022801"/>
    </source>
</evidence>
<keyword evidence="11" id="KW-1185">Reference proteome</keyword>
<evidence type="ECO:0000313" key="10">
    <source>
        <dbReference type="EMBL" id="MBB5837178.1"/>
    </source>
</evidence>
<comment type="cofactor">
    <cofactor evidence="1">
        <name>Mn(2+)</name>
        <dbReference type="ChEBI" id="CHEBI:29035"/>
    </cofactor>
</comment>
<protein>
    <submittedName>
        <fullName evidence="10">Endonuclease/exonuclease/phosphatase family metal-dependent hydrolase</fullName>
    </submittedName>
</protein>
<reference evidence="10 11" key="1">
    <citation type="submission" date="2020-08" db="EMBL/GenBank/DDBJ databases">
        <title>Sequencing the genomes of 1000 actinobacteria strains.</title>
        <authorList>
            <person name="Klenk H.-P."/>
        </authorList>
    </citation>
    <scope>NUCLEOTIDE SEQUENCE [LARGE SCALE GENOMIC DNA]</scope>
    <source>
        <strain evidence="10 11">DSM 28967</strain>
    </source>
</reference>
<dbReference type="PANTHER" id="PTHR15822">
    <property type="entry name" value="TRAF AND TNF RECEPTOR-ASSOCIATED PROTEIN"/>
    <property type="match status" value="1"/>
</dbReference>
<evidence type="ECO:0000256" key="3">
    <source>
        <dbReference type="ARBA" id="ARBA00022722"/>
    </source>
</evidence>
<accession>A0A7W9J937</accession>
<evidence type="ECO:0000256" key="7">
    <source>
        <dbReference type="ARBA" id="ARBA00022842"/>
    </source>
</evidence>
<keyword evidence="5" id="KW-0227">DNA damage</keyword>
<comment type="caution">
    <text evidence="10">The sequence shown here is derived from an EMBL/GenBank/DDBJ whole genome shotgun (WGS) entry which is preliminary data.</text>
</comment>
<dbReference type="PANTHER" id="PTHR15822:SF4">
    <property type="entry name" value="TYROSYL-DNA PHOSPHODIESTERASE 2"/>
    <property type="match status" value="1"/>
</dbReference>
<evidence type="ECO:0000256" key="4">
    <source>
        <dbReference type="ARBA" id="ARBA00022723"/>
    </source>
</evidence>
<comment type="cofactor">
    <cofactor evidence="2">
        <name>Mg(2+)</name>
        <dbReference type="ChEBI" id="CHEBI:18420"/>
    </cofactor>
</comment>
<dbReference type="EMBL" id="JACHMY010000001">
    <property type="protein sequence ID" value="MBB5837178.1"/>
    <property type="molecule type" value="Genomic_DNA"/>
</dbReference>